<evidence type="ECO:0000313" key="1">
    <source>
        <dbReference type="EMBL" id="QQU47129.1"/>
    </source>
</evidence>
<protein>
    <submittedName>
        <fullName evidence="1">Abi family protein</fullName>
    </submittedName>
</protein>
<dbReference type="InterPro" id="IPR011664">
    <property type="entry name" value="Abi_system_AbiD/AbiF-like"/>
</dbReference>
<dbReference type="Proteomes" id="UP000595309">
    <property type="component" value="Chromosome"/>
</dbReference>
<dbReference type="RefSeq" id="WP_050124306.1">
    <property type="nucleotide sequence ID" value="NZ_CGHW01000017.1"/>
</dbReference>
<gene>
    <name evidence="1" type="ORF">I6I39_20030</name>
</gene>
<reference evidence="1 2" key="1">
    <citation type="submission" date="2021-01" db="EMBL/GenBank/DDBJ databases">
        <title>FDA dAtabase for Regulatory Grade micrObial Sequences (FDA-ARGOS): Supporting development and validation of Infectious Disease Dx tests.</title>
        <authorList>
            <person name="Blissenbach B."/>
            <person name="Krut O."/>
            <person name="Tallon L."/>
            <person name="Sadzewicz L."/>
            <person name="Zhao X."/>
            <person name="Boylan J."/>
            <person name="Ott S."/>
            <person name="Bowen H."/>
            <person name="Vavikolanu K."/>
            <person name="Mehta A."/>
            <person name="Aluvathingal J."/>
            <person name="Nadendla S."/>
            <person name="Yan Y."/>
            <person name="Sichtig H."/>
        </authorList>
    </citation>
    <scope>NUCLEOTIDE SEQUENCE [LARGE SCALE GENOMIC DNA]</scope>
    <source>
        <strain evidence="1 2">FDAARGOS_1082</strain>
    </source>
</reference>
<organism evidence="1 2">
    <name type="scientific">Yersinia enterocolitica</name>
    <dbReference type="NCBI Taxonomy" id="630"/>
    <lineage>
        <taxon>Bacteria</taxon>
        <taxon>Pseudomonadati</taxon>
        <taxon>Pseudomonadota</taxon>
        <taxon>Gammaproteobacteria</taxon>
        <taxon>Enterobacterales</taxon>
        <taxon>Yersiniaceae</taxon>
        <taxon>Yersinia</taxon>
    </lineage>
</organism>
<accession>A0A7U0AUD0</accession>
<dbReference type="Pfam" id="PF07751">
    <property type="entry name" value="Abi_2"/>
    <property type="match status" value="1"/>
</dbReference>
<dbReference type="EMBL" id="CP068146">
    <property type="protein sequence ID" value="QQU47129.1"/>
    <property type="molecule type" value="Genomic_DNA"/>
</dbReference>
<proteinExistence type="predicted"/>
<sequence length="387" mass="44829">MAPLLPPAPKLVKAFLEYPSLVQLLERRGMYIGDHSRCERKLAQVGYYRLSGYWHSARAFTRVGRDITHHSEFQPQTSFEDVFNFYLFDKCVRQEFISALERIEIYFRTIIAHEIGRENPLAYKDKRLFTRNAFDSNKKGPNYSDWDARHEQMLKESKEDSITSHIRAQKPIPIWVAAEAWDFGTLAKFYSMLKEPFKDKICTRVGVDNRDVLDNWLINLNGIRNRCAHHSRLCNRPSPRTFMLPRNGYFNLLALSQNECEKLFGSIAVIWFLIKKIGPSSNWLFRMADLIDKKPSVPGFFFSSMGFSKDATAFPRDRFTETKAALSAKIPPSEQPMVSLPKEDELLSQLEAMAGIHSPTENSLRFSDRLLSLSCFFEEQEKNQSKT</sequence>
<name>A0A7U0AUD0_YEREN</name>
<dbReference type="AlphaFoldDB" id="A0A7U0AUD0"/>
<evidence type="ECO:0000313" key="2">
    <source>
        <dbReference type="Proteomes" id="UP000595309"/>
    </source>
</evidence>